<proteinExistence type="predicted"/>
<dbReference type="EMBL" id="LAZR01064873">
    <property type="protein sequence ID" value="KKK56677.1"/>
    <property type="molecule type" value="Genomic_DNA"/>
</dbReference>
<dbReference type="Gene3D" id="3.40.50.150">
    <property type="entry name" value="Vaccinia Virus protein VP39"/>
    <property type="match status" value="1"/>
</dbReference>
<dbReference type="Pfam" id="PF13489">
    <property type="entry name" value="Methyltransf_23"/>
    <property type="match status" value="1"/>
</dbReference>
<sequence length="278" mass="31256">MAQEASVPTLAAYWGTKTAKKINKAGKPKIVIARNVMPHVSMLHDVVDDFDASLGDDSVGVIEFHDAGAIQRELHYDSIYHEHLSYFTLKTMSHLLKAHGLFIFDLDTSPISGGSYVIYFTKERRSKSAKYTDAIAREKDSRVNETDTWLDFAKRVHEHRAKTKELLEAFSGRTIIGFGASARSSTYLNFCGLTNKDIQCIIDNNPLKQGRYTAGSSIPIVTMEQGLALKPELLFVLAWNFKDEIIHSCQDKEYRGEYLIPFPDAPYLQSSVHEGSFV</sequence>
<evidence type="ECO:0000259" key="1">
    <source>
        <dbReference type="Pfam" id="PF08484"/>
    </source>
</evidence>
<protein>
    <recommendedName>
        <fullName evidence="1">C-methyltransferase domain-containing protein</fullName>
    </recommendedName>
</protein>
<dbReference type="AlphaFoldDB" id="A0A0F8WIH7"/>
<reference evidence="2" key="1">
    <citation type="journal article" date="2015" name="Nature">
        <title>Complex archaea that bridge the gap between prokaryotes and eukaryotes.</title>
        <authorList>
            <person name="Spang A."/>
            <person name="Saw J.H."/>
            <person name="Jorgensen S.L."/>
            <person name="Zaremba-Niedzwiedzka K."/>
            <person name="Martijn J."/>
            <person name="Lind A.E."/>
            <person name="van Eijk R."/>
            <person name="Schleper C."/>
            <person name="Guy L."/>
            <person name="Ettema T.J."/>
        </authorList>
    </citation>
    <scope>NUCLEOTIDE SEQUENCE</scope>
</reference>
<comment type="caution">
    <text evidence="2">The sequence shown here is derived from an EMBL/GenBank/DDBJ whole genome shotgun (WGS) entry which is preliminary data.</text>
</comment>
<evidence type="ECO:0000313" key="2">
    <source>
        <dbReference type="EMBL" id="KKK56677.1"/>
    </source>
</evidence>
<dbReference type="Pfam" id="PF08484">
    <property type="entry name" value="Methyltransf_14"/>
    <property type="match status" value="1"/>
</dbReference>
<name>A0A0F8WIH7_9ZZZZ</name>
<organism evidence="2">
    <name type="scientific">marine sediment metagenome</name>
    <dbReference type="NCBI Taxonomy" id="412755"/>
    <lineage>
        <taxon>unclassified sequences</taxon>
        <taxon>metagenomes</taxon>
        <taxon>ecological metagenomes</taxon>
    </lineage>
</organism>
<dbReference type="InterPro" id="IPR029063">
    <property type="entry name" value="SAM-dependent_MTases_sf"/>
</dbReference>
<dbReference type="InterPro" id="IPR013691">
    <property type="entry name" value="MeTrfase_14"/>
</dbReference>
<dbReference type="Gene3D" id="3.40.50.720">
    <property type="entry name" value="NAD(P)-binding Rossmann-like Domain"/>
    <property type="match status" value="1"/>
</dbReference>
<accession>A0A0F8WIH7</accession>
<feature type="non-terminal residue" evidence="2">
    <location>
        <position position="1"/>
    </location>
</feature>
<feature type="domain" description="C-methyltransferase" evidence="1">
    <location>
        <begin position="110"/>
        <end position="263"/>
    </location>
</feature>
<gene>
    <name evidence="2" type="ORF">LCGC14_3062120</name>
</gene>